<keyword evidence="1 4" id="KW-0560">Oxidoreductase</keyword>
<dbReference type="HAMAP" id="MF_01401">
    <property type="entry name" value="MsrA"/>
    <property type="match status" value="1"/>
</dbReference>
<dbReference type="Proteomes" id="UP000237466">
    <property type="component" value="Unassembled WGS sequence"/>
</dbReference>
<sequence>MTTQLATFGGGCFWCTEAMFSQLKGVLDVKSGYSGGHVKHPCYREVCSGKTGHAEVIQVSFDPDIIPYEALLLVHLTTHNPTTLNRQGADRGTQYRSIILAHDEEQKRIAQQVIAEVAPYFDEPIVTEVVDFEQFYQAETHHQNYYSDNPEKQYCAVVIEPKLRRLRERYADLLG</sequence>
<comment type="similarity">
    <text evidence="4">Belongs to the MsrA Met sulfoxide reductase family.</text>
</comment>
<dbReference type="EC" id="1.8.4.11" evidence="4"/>
<dbReference type="InterPro" id="IPR002569">
    <property type="entry name" value="Met_Sox_Rdtase_MsrA_dom"/>
</dbReference>
<proteinExistence type="inferred from homology"/>
<reference evidence="7 8" key="2">
    <citation type="journal article" date="2018" name="Front. Microbiol.">
        <title>Phylogeny of Vibrio vulnificus from the Analysis of the Core-Genome: Implications for Intra-Species Taxonomy.</title>
        <authorList>
            <person name="Roig F.J."/>
            <person name="Gonzalez-Candelas F."/>
            <person name="Sanjuan E."/>
            <person name="Fouz B."/>
            <person name="Feil E.J."/>
            <person name="Llorens C."/>
            <person name="Baker-Austin C."/>
            <person name="Oliver J.D."/>
            <person name="Danin-Poleg Y."/>
            <person name="Gibas C.J."/>
            <person name="Kashi Y."/>
            <person name="Gulig P.A."/>
            <person name="Morrison S.S."/>
            <person name="Amaro C."/>
        </authorList>
    </citation>
    <scope>NUCLEOTIDE SEQUENCE [LARGE SCALE GENOMIC DNA]</scope>
    <source>
        <strain evidence="7 8">CECT4608</strain>
    </source>
</reference>
<feature type="domain" description="Peptide methionine sulphoxide reductase MsrA" evidence="5">
    <location>
        <begin position="6"/>
        <end position="155"/>
    </location>
</feature>
<evidence type="ECO:0000259" key="5">
    <source>
        <dbReference type="Pfam" id="PF01625"/>
    </source>
</evidence>
<accession>A0A2S3QYH2</accession>
<reference evidence="6 9" key="1">
    <citation type="submission" date="2017-01" db="EMBL/GenBank/DDBJ databases">
        <title>Complete Genome Sequence of Vibrio vulnificus FORC_053.</title>
        <authorList>
            <consortium name="Food-borne Pathogen Omics Research Center"/>
            <person name="Chung H.Y."/>
            <person name="Na E.J."/>
            <person name="Song J.S."/>
            <person name="Kim H."/>
            <person name="Lee J.-H."/>
            <person name="Ryu S."/>
            <person name="Choi S.H."/>
        </authorList>
    </citation>
    <scope>NUCLEOTIDE SEQUENCE [LARGE SCALE GENOMIC DNA]</scope>
    <source>
        <strain evidence="6 9">FORC_053</strain>
    </source>
</reference>
<dbReference type="NCBIfam" id="TIGR00401">
    <property type="entry name" value="msrA"/>
    <property type="match status" value="1"/>
</dbReference>
<comment type="function">
    <text evidence="4">Has an important function as a repair enzyme for proteins that have been inactivated by oxidation. Catalyzes the reversible oxidation-reduction of methionine sulfoxide in proteins to methionine.</text>
</comment>
<comment type="catalytic activity">
    <reaction evidence="2 4">
        <text>L-methionyl-[protein] + [thioredoxin]-disulfide + H2O = L-methionyl-(S)-S-oxide-[protein] + [thioredoxin]-dithiol</text>
        <dbReference type="Rhea" id="RHEA:14217"/>
        <dbReference type="Rhea" id="RHEA-COMP:10698"/>
        <dbReference type="Rhea" id="RHEA-COMP:10700"/>
        <dbReference type="Rhea" id="RHEA-COMP:12313"/>
        <dbReference type="Rhea" id="RHEA-COMP:12315"/>
        <dbReference type="ChEBI" id="CHEBI:15377"/>
        <dbReference type="ChEBI" id="CHEBI:16044"/>
        <dbReference type="ChEBI" id="CHEBI:29950"/>
        <dbReference type="ChEBI" id="CHEBI:44120"/>
        <dbReference type="ChEBI" id="CHEBI:50058"/>
        <dbReference type="EC" id="1.8.4.11"/>
    </reaction>
</comment>
<evidence type="ECO:0000313" key="9">
    <source>
        <dbReference type="Proteomes" id="UP000263418"/>
    </source>
</evidence>
<dbReference type="Gene3D" id="3.30.1060.10">
    <property type="entry name" value="Peptide methionine sulphoxide reductase MsrA"/>
    <property type="match status" value="1"/>
</dbReference>
<organism evidence="7 8">
    <name type="scientific">Vibrio vulnificus</name>
    <dbReference type="NCBI Taxonomy" id="672"/>
    <lineage>
        <taxon>Bacteria</taxon>
        <taxon>Pseudomonadati</taxon>
        <taxon>Pseudomonadota</taxon>
        <taxon>Gammaproteobacteria</taxon>
        <taxon>Vibrionales</taxon>
        <taxon>Vibrionaceae</taxon>
        <taxon>Vibrio</taxon>
    </lineage>
</organism>
<protein>
    <recommendedName>
        <fullName evidence="4">Peptide methionine sulfoxide reductase MsrA</fullName>
        <shortName evidence="4">Protein-methionine-S-oxide reductase</shortName>
        <ecNumber evidence="4">1.8.4.11</ecNumber>
    </recommendedName>
    <alternativeName>
        <fullName evidence="4">Peptide-methionine (S)-S-oxide reductase</fullName>
        <shortName evidence="4">Peptide Met(O) reductase</shortName>
    </alternativeName>
</protein>
<dbReference type="GO" id="GO:0008113">
    <property type="term" value="F:peptide-methionine (S)-S-oxide reductase activity"/>
    <property type="evidence" value="ECO:0007669"/>
    <property type="project" value="UniProtKB-UniRule"/>
</dbReference>
<dbReference type="PANTHER" id="PTHR43774:SF1">
    <property type="entry name" value="PEPTIDE METHIONINE SULFOXIDE REDUCTASE MSRA 2"/>
    <property type="match status" value="1"/>
</dbReference>
<evidence type="ECO:0000256" key="2">
    <source>
        <dbReference type="ARBA" id="ARBA00047806"/>
    </source>
</evidence>
<feature type="active site" evidence="4">
    <location>
        <position position="12"/>
    </location>
</feature>
<evidence type="ECO:0000256" key="1">
    <source>
        <dbReference type="ARBA" id="ARBA00023002"/>
    </source>
</evidence>
<dbReference type="Proteomes" id="UP000263418">
    <property type="component" value="Chromosome 2"/>
</dbReference>
<dbReference type="InterPro" id="IPR036509">
    <property type="entry name" value="Met_Sox_Rdtase_MsrA_sf"/>
</dbReference>
<dbReference type="EMBL" id="CP019291">
    <property type="protein sequence ID" value="AXX62777.1"/>
    <property type="molecule type" value="Genomic_DNA"/>
</dbReference>
<gene>
    <name evidence="4 7" type="primary">msrA</name>
    <name evidence="7" type="ORF">CRN52_19730</name>
    <name evidence="6" type="ORF">FORC53_4438</name>
</gene>
<dbReference type="Pfam" id="PF01625">
    <property type="entry name" value="PMSR"/>
    <property type="match status" value="1"/>
</dbReference>
<dbReference type="PANTHER" id="PTHR43774">
    <property type="entry name" value="PEPTIDE METHIONINE SULFOXIDE REDUCTASE"/>
    <property type="match status" value="1"/>
</dbReference>
<evidence type="ECO:0000313" key="6">
    <source>
        <dbReference type="EMBL" id="AXX62777.1"/>
    </source>
</evidence>
<dbReference type="EMBL" id="PDGH01000126">
    <property type="protein sequence ID" value="POB43958.1"/>
    <property type="molecule type" value="Genomic_DNA"/>
</dbReference>
<dbReference type="RefSeq" id="WP_061057851.1">
    <property type="nucleotide sequence ID" value="NZ_CP014048.2"/>
</dbReference>
<evidence type="ECO:0000313" key="7">
    <source>
        <dbReference type="EMBL" id="POB43958.1"/>
    </source>
</evidence>
<evidence type="ECO:0000313" key="8">
    <source>
        <dbReference type="Proteomes" id="UP000237466"/>
    </source>
</evidence>
<evidence type="ECO:0000256" key="4">
    <source>
        <dbReference type="HAMAP-Rule" id="MF_01401"/>
    </source>
</evidence>
<comment type="catalytic activity">
    <reaction evidence="3 4">
        <text>[thioredoxin]-disulfide + L-methionine + H2O = L-methionine (S)-S-oxide + [thioredoxin]-dithiol</text>
        <dbReference type="Rhea" id="RHEA:19993"/>
        <dbReference type="Rhea" id="RHEA-COMP:10698"/>
        <dbReference type="Rhea" id="RHEA-COMP:10700"/>
        <dbReference type="ChEBI" id="CHEBI:15377"/>
        <dbReference type="ChEBI" id="CHEBI:29950"/>
        <dbReference type="ChEBI" id="CHEBI:50058"/>
        <dbReference type="ChEBI" id="CHEBI:57844"/>
        <dbReference type="ChEBI" id="CHEBI:58772"/>
        <dbReference type="EC" id="1.8.4.11"/>
    </reaction>
</comment>
<name>A0A2S3QYH2_VIBVL</name>
<dbReference type="AlphaFoldDB" id="A0A2S3QYH2"/>
<dbReference type="SUPFAM" id="SSF55068">
    <property type="entry name" value="Peptide methionine sulfoxide reductase"/>
    <property type="match status" value="1"/>
</dbReference>
<evidence type="ECO:0000256" key="3">
    <source>
        <dbReference type="ARBA" id="ARBA00048782"/>
    </source>
</evidence>